<name>A0A178IAF6_9BACT</name>
<dbReference type="RefSeq" id="WP_068773067.1">
    <property type="nucleotide sequence ID" value="NZ_CP109796.1"/>
</dbReference>
<evidence type="ECO:0000259" key="4">
    <source>
        <dbReference type="PROSITE" id="PS01124"/>
    </source>
</evidence>
<proteinExistence type="predicted"/>
<dbReference type="SUPFAM" id="SSF46689">
    <property type="entry name" value="Homeodomain-like"/>
    <property type="match status" value="1"/>
</dbReference>
<accession>A0A178IAF6</accession>
<dbReference type="PROSITE" id="PS01124">
    <property type="entry name" value="HTH_ARAC_FAMILY_2"/>
    <property type="match status" value="1"/>
</dbReference>
<dbReference type="EMBL" id="LRRQ01000189">
    <property type="protein sequence ID" value="OAM87013.1"/>
    <property type="molecule type" value="Genomic_DNA"/>
</dbReference>
<dbReference type="SUPFAM" id="SSF51215">
    <property type="entry name" value="Regulatory protein AraC"/>
    <property type="match status" value="1"/>
</dbReference>
<gene>
    <name evidence="5" type="ORF">AW736_25275</name>
</gene>
<comment type="caution">
    <text evidence="5">The sequence shown here is derived from an EMBL/GenBank/DDBJ whole genome shotgun (WGS) entry which is preliminary data.</text>
</comment>
<organism evidence="5 6">
    <name type="scientific">Termitidicoccus mucosus</name>
    <dbReference type="NCBI Taxonomy" id="1184151"/>
    <lineage>
        <taxon>Bacteria</taxon>
        <taxon>Pseudomonadati</taxon>
        <taxon>Verrucomicrobiota</taxon>
        <taxon>Opitutia</taxon>
        <taxon>Opitutales</taxon>
        <taxon>Opitutaceae</taxon>
        <taxon>Termitidicoccus</taxon>
    </lineage>
</organism>
<evidence type="ECO:0000256" key="2">
    <source>
        <dbReference type="ARBA" id="ARBA00023125"/>
    </source>
</evidence>
<dbReference type="Gene3D" id="1.10.10.60">
    <property type="entry name" value="Homeodomain-like"/>
    <property type="match status" value="2"/>
</dbReference>
<keyword evidence="2" id="KW-0238">DNA-binding</keyword>
<dbReference type="InterPro" id="IPR050204">
    <property type="entry name" value="AraC_XylS_family_regulators"/>
</dbReference>
<evidence type="ECO:0000313" key="5">
    <source>
        <dbReference type="EMBL" id="OAM87013.1"/>
    </source>
</evidence>
<keyword evidence="3" id="KW-0804">Transcription</keyword>
<dbReference type="AlphaFoldDB" id="A0A178IAF6"/>
<dbReference type="InterPro" id="IPR018060">
    <property type="entry name" value="HTH_AraC"/>
</dbReference>
<keyword evidence="1" id="KW-0805">Transcription regulation</keyword>
<dbReference type="InterPro" id="IPR009057">
    <property type="entry name" value="Homeodomain-like_sf"/>
</dbReference>
<dbReference type="GO" id="GO:0043565">
    <property type="term" value="F:sequence-specific DNA binding"/>
    <property type="evidence" value="ECO:0007669"/>
    <property type="project" value="InterPro"/>
</dbReference>
<feature type="domain" description="HTH araC/xylS-type" evidence="4">
    <location>
        <begin position="163"/>
        <end position="263"/>
    </location>
</feature>
<reference evidence="5 6" key="1">
    <citation type="submission" date="2016-01" db="EMBL/GenBank/DDBJ databases">
        <title>High potential of lignocellulose degradation of a new Verrucomicrobia species.</title>
        <authorList>
            <person name="Wang Y."/>
            <person name="Shi Y."/>
            <person name="Qiu Z."/>
            <person name="Liu S."/>
            <person name="Yang H."/>
        </authorList>
    </citation>
    <scope>NUCLEOTIDE SEQUENCE [LARGE SCALE GENOMIC DNA]</scope>
    <source>
        <strain evidence="5 6">TSB47</strain>
    </source>
</reference>
<sequence>MLRLLLHSYGQFDRRHTIAPVAWPHFDLLHVHAGRLRLRVGDTPEFFLKSGESVLIFPHTPFSGGAAGDGRVRASVQHFALEEPVDSENAVLRAWAGRKQGFALLAGPNANSVDRDVARAMELATRPANAVNTALRAAQLTLLLGRFLQAAPSRPPPETSSAESLHQIMTWARTRGGVVTVGEMARRAGYSAAHFRLLFTAAFNERPAAFLLRLRMNEAQRLLRETRGTIKEIAGKTGYADAVAFHRAFVRRTGRTPANYRRQFAPRG</sequence>
<dbReference type="InterPro" id="IPR037923">
    <property type="entry name" value="HTH-like"/>
</dbReference>
<dbReference type="SMART" id="SM00342">
    <property type="entry name" value="HTH_ARAC"/>
    <property type="match status" value="1"/>
</dbReference>
<evidence type="ECO:0000256" key="1">
    <source>
        <dbReference type="ARBA" id="ARBA00023015"/>
    </source>
</evidence>
<evidence type="ECO:0000256" key="3">
    <source>
        <dbReference type="ARBA" id="ARBA00023163"/>
    </source>
</evidence>
<dbReference type="GO" id="GO:0003700">
    <property type="term" value="F:DNA-binding transcription factor activity"/>
    <property type="evidence" value="ECO:0007669"/>
    <property type="project" value="InterPro"/>
</dbReference>
<dbReference type="PANTHER" id="PTHR46796">
    <property type="entry name" value="HTH-TYPE TRANSCRIPTIONAL ACTIVATOR RHAS-RELATED"/>
    <property type="match status" value="1"/>
</dbReference>
<evidence type="ECO:0000313" key="6">
    <source>
        <dbReference type="Proteomes" id="UP000078486"/>
    </source>
</evidence>
<dbReference type="STRING" id="1184151.AW736_25275"/>
<dbReference type="Pfam" id="PF12833">
    <property type="entry name" value="HTH_18"/>
    <property type="match status" value="1"/>
</dbReference>
<dbReference type="OrthoDB" id="9776408at2"/>
<keyword evidence="6" id="KW-1185">Reference proteome</keyword>
<protein>
    <recommendedName>
        <fullName evidence="4">HTH araC/xylS-type domain-containing protein</fullName>
    </recommendedName>
</protein>
<dbReference type="Proteomes" id="UP000078486">
    <property type="component" value="Unassembled WGS sequence"/>
</dbReference>